<reference evidence="11 12" key="1">
    <citation type="journal article" date="2013" name="Environ. Microbiol.">
        <title>The nutrient supplying capabilities of Uzinura, an endosymbiont of armoured scale insects.</title>
        <authorList>
            <person name="Sabree Z.L."/>
            <person name="Huang C.Y."/>
            <person name="Okusu A."/>
            <person name="Moran N.A."/>
            <person name="Normark B.B."/>
        </authorList>
    </citation>
    <scope>NUCLEOTIDE SEQUENCE [LARGE SCALE GENOMIC DNA]</scope>
    <source>
        <strain evidence="11 12">ASNER</strain>
    </source>
</reference>
<dbReference type="NCBIfam" id="NF002288">
    <property type="entry name" value="PRK01212.1-4"/>
    <property type="match status" value="1"/>
</dbReference>
<comment type="pathway">
    <text evidence="7">Amino-acid biosynthesis; L-threonine biosynthesis; L-threonine from L-aspartate: step 4/5.</text>
</comment>
<dbReference type="InterPro" id="IPR020568">
    <property type="entry name" value="Ribosomal_Su5_D2-typ_SF"/>
</dbReference>
<keyword evidence="1 7" id="KW-0028">Amino-acid biosynthesis</keyword>
<dbReference type="InterPro" id="IPR036554">
    <property type="entry name" value="GHMP_kinase_C_sf"/>
</dbReference>
<comment type="function">
    <text evidence="7">Catalyzes the ATP-dependent phosphorylation of L-homoserine to L-homoserine phosphate.</text>
</comment>
<evidence type="ECO:0000313" key="11">
    <source>
        <dbReference type="EMBL" id="AGC66956.1"/>
    </source>
</evidence>
<dbReference type="Pfam" id="PF00288">
    <property type="entry name" value="GHMP_kinases_N"/>
    <property type="match status" value="1"/>
</dbReference>
<evidence type="ECO:0000256" key="7">
    <source>
        <dbReference type="HAMAP-Rule" id="MF_00384"/>
    </source>
</evidence>
<dbReference type="Gene3D" id="3.30.230.10">
    <property type="match status" value="1"/>
</dbReference>
<evidence type="ECO:0000256" key="5">
    <source>
        <dbReference type="ARBA" id="ARBA00022777"/>
    </source>
</evidence>
<sequence length="309" mass="33376">MKEVQVYSPATIANLCCGFDVLGMALNEPADEMIFRKSPSPGVHITKILGAQLSKQPDKNVVGVVLEKILHHLSNKKLGIEVEIYKNIKPGSGIGSSAASAAGAAVGANILLGTNLKPIDLIKFALEGERLASGTGHADNVAPAILGGISLVKSYCPLEIISLPSPKKLWATIIHPDIEIKTLDARQILNKKVSMKDAVKQWGNVGALVSALYRDDVYLLNRSLEDFIAEPLRSIFIPAFYALKIECKKVGAIGGGISGSGPSVFMLSKNKDIAEKIAKRMTEIYTFLPIKYRIYISTINNTGVKYNFK</sequence>
<comment type="catalytic activity">
    <reaction evidence="7">
        <text>L-homoserine + ATP = O-phospho-L-homoserine + ADP + H(+)</text>
        <dbReference type="Rhea" id="RHEA:13985"/>
        <dbReference type="ChEBI" id="CHEBI:15378"/>
        <dbReference type="ChEBI" id="CHEBI:30616"/>
        <dbReference type="ChEBI" id="CHEBI:57476"/>
        <dbReference type="ChEBI" id="CHEBI:57590"/>
        <dbReference type="ChEBI" id="CHEBI:456216"/>
        <dbReference type="EC" id="2.7.1.39"/>
    </reaction>
</comment>
<evidence type="ECO:0000256" key="2">
    <source>
        <dbReference type="ARBA" id="ARBA00022679"/>
    </source>
</evidence>
<dbReference type="InterPro" id="IPR000870">
    <property type="entry name" value="Homoserine_kinase"/>
</dbReference>
<evidence type="ECO:0000256" key="4">
    <source>
        <dbReference type="ARBA" id="ARBA00022741"/>
    </source>
</evidence>
<dbReference type="PRINTS" id="PR00958">
    <property type="entry name" value="HOMSERKINASE"/>
</dbReference>
<evidence type="ECO:0000256" key="1">
    <source>
        <dbReference type="ARBA" id="ARBA00022605"/>
    </source>
</evidence>
<keyword evidence="12" id="KW-1185">Reference proteome</keyword>
<dbReference type="InterPro" id="IPR014721">
    <property type="entry name" value="Ribsml_uS5_D2-typ_fold_subgr"/>
</dbReference>
<keyword evidence="6 7" id="KW-0067">ATP-binding</keyword>
<dbReference type="PANTHER" id="PTHR20861:SF1">
    <property type="entry name" value="HOMOSERINE KINASE"/>
    <property type="match status" value="1"/>
</dbReference>
<dbReference type="OrthoDB" id="9769912at2"/>
<comment type="similarity">
    <text evidence="7">Belongs to the GHMP kinase family. Homoserine kinase subfamily.</text>
</comment>
<keyword evidence="3 7" id="KW-0791">Threonine biosynthesis</keyword>
<dbReference type="UniPathway" id="UPA00050">
    <property type="reaction ID" value="UER00064"/>
</dbReference>
<accession>L7VKD5</accession>
<dbReference type="GO" id="GO:0009088">
    <property type="term" value="P:threonine biosynthetic process"/>
    <property type="evidence" value="ECO:0007669"/>
    <property type="project" value="UniProtKB-UniRule"/>
</dbReference>
<dbReference type="Gene3D" id="3.30.70.890">
    <property type="entry name" value="GHMP kinase, C-terminal domain"/>
    <property type="match status" value="1"/>
</dbReference>
<dbReference type="InterPro" id="IPR013750">
    <property type="entry name" value="GHMP_kinase_C_dom"/>
</dbReference>
<dbReference type="PANTHER" id="PTHR20861">
    <property type="entry name" value="HOMOSERINE/4-DIPHOSPHOCYTIDYL-2-C-METHYL-D-ERYTHRITOL KINASE"/>
    <property type="match status" value="1"/>
</dbReference>
<keyword evidence="7" id="KW-0963">Cytoplasm</keyword>
<dbReference type="NCBIfam" id="TIGR00191">
    <property type="entry name" value="thrB"/>
    <property type="match status" value="1"/>
</dbReference>
<dbReference type="SUPFAM" id="SSF54211">
    <property type="entry name" value="Ribosomal protein S5 domain 2-like"/>
    <property type="match status" value="1"/>
</dbReference>
<organism evidence="11 12">
    <name type="scientific">Candidatus Uzinura diaspidicola str. ASNER</name>
    <dbReference type="NCBI Taxonomy" id="1133592"/>
    <lineage>
        <taxon>Bacteria</taxon>
        <taxon>Pseudomonadati</taxon>
        <taxon>Bacteroidota</taxon>
        <taxon>Flavobacteriia</taxon>
        <taxon>Flavobacteriales</taxon>
        <taxon>Candidatus Uzinura</taxon>
    </lineage>
</organism>
<name>L7VKD5_9FLAO</name>
<dbReference type="HAMAP" id="MF_00384">
    <property type="entry name" value="Homoser_kinase"/>
    <property type="match status" value="1"/>
</dbReference>
<proteinExistence type="inferred from homology"/>
<keyword evidence="5 7" id="KW-0418">Kinase</keyword>
<keyword evidence="2 7" id="KW-0808">Transferase</keyword>
<gene>
    <name evidence="7 11" type="primary">thrB</name>
    <name evidence="11" type="ORF">ASNER_199</name>
</gene>
<dbReference type="KEGG" id="udi:ASNER_199"/>
<evidence type="ECO:0000313" key="12">
    <source>
        <dbReference type="Proteomes" id="UP000011174"/>
    </source>
</evidence>
<dbReference type="EMBL" id="CP003263">
    <property type="protein sequence ID" value="AGC66956.1"/>
    <property type="molecule type" value="Genomic_DNA"/>
</dbReference>
<dbReference type="GO" id="GO:0005524">
    <property type="term" value="F:ATP binding"/>
    <property type="evidence" value="ECO:0007669"/>
    <property type="project" value="UniProtKB-UniRule"/>
</dbReference>
<dbReference type="AlphaFoldDB" id="L7VKD5"/>
<feature type="domain" description="GHMP kinase N-terminal" evidence="9">
    <location>
        <begin position="65"/>
        <end position="148"/>
    </location>
</feature>
<dbReference type="HOGENOM" id="CLU_041243_1_1_10"/>
<evidence type="ECO:0000256" key="6">
    <source>
        <dbReference type="ARBA" id="ARBA00022840"/>
    </source>
</evidence>
<dbReference type="PIRSF" id="PIRSF000676">
    <property type="entry name" value="Homoser_kin"/>
    <property type="match status" value="1"/>
</dbReference>
<evidence type="ECO:0000256" key="3">
    <source>
        <dbReference type="ARBA" id="ARBA00022697"/>
    </source>
</evidence>
<dbReference type="STRING" id="1133592.ASNER_199"/>
<dbReference type="InterPro" id="IPR006204">
    <property type="entry name" value="GHMP_kinase_N_dom"/>
</dbReference>
<feature type="domain" description="GHMP kinase C-terminal" evidence="10">
    <location>
        <begin position="209"/>
        <end position="284"/>
    </location>
</feature>
<comment type="subcellular location">
    <subcellularLocation>
        <location evidence="7">Cytoplasm</location>
    </subcellularLocation>
</comment>
<dbReference type="EC" id="2.7.1.39" evidence="7 8"/>
<keyword evidence="4 7" id="KW-0547">Nucleotide-binding</keyword>
<dbReference type="Pfam" id="PF08544">
    <property type="entry name" value="GHMP_kinases_C"/>
    <property type="match status" value="1"/>
</dbReference>
<evidence type="ECO:0000259" key="10">
    <source>
        <dbReference type="Pfam" id="PF08544"/>
    </source>
</evidence>
<dbReference type="PATRIC" id="fig|1133592.3.peg.184"/>
<dbReference type="GO" id="GO:0004413">
    <property type="term" value="F:homoserine kinase activity"/>
    <property type="evidence" value="ECO:0007669"/>
    <property type="project" value="UniProtKB-UniRule"/>
</dbReference>
<evidence type="ECO:0000259" key="9">
    <source>
        <dbReference type="Pfam" id="PF00288"/>
    </source>
</evidence>
<dbReference type="GO" id="GO:0005737">
    <property type="term" value="C:cytoplasm"/>
    <property type="evidence" value="ECO:0007669"/>
    <property type="project" value="UniProtKB-SubCell"/>
</dbReference>
<dbReference type="SUPFAM" id="SSF55060">
    <property type="entry name" value="GHMP Kinase, C-terminal domain"/>
    <property type="match status" value="1"/>
</dbReference>
<evidence type="ECO:0000256" key="8">
    <source>
        <dbReference type="NCBIfam" id="TIGR00191"/>
    </source>
</evidence>
<comment type="caution">
    <text evidence="7">Lacks conserved residue(s) required for the propagation of feature annotation.</text>
</comment>
<dbReference type="Proteomes" id="UP000011174">
    <property type="component" value="Chromosome"/>
</dbReference>
<protein>
    <recommendedName>
        <fullName evidence="7 8">Homoserine kinase</fullName>
        <shortName evidence="7">HK</shortName>
        <shortName evidence="7">HSK</shortName>
        <ecNumber evidence="7 8">2.7.1.39</ecNumber>
    </recommendedName>
</protein>